<feature type="transmembrane region" description="Helical" evidence="7">
    <location>
        <begin position="414"/>
        <end position="436"/>
    </location>
</feature>
<keyword evidence="4 7" id="KW-0812">Transmembrane</keyword>
<dbReference type="Pfam" id="PF00860">
    <property type="entry name" value="Xan_ur_permease"/>
    <property type="match status" value="1"/>
</dbReference>
<evidence type="ECO:0000256" key="3">
    <source>
        <dbReference type="ARBA" id="ARBA00022448"/>
    </source>
</evidence>
<feature type="transmembrane region" description="Helical" evidence="7">
    <location>
        <begin position="170"/>
        <end position="190"/>
    </location>
</feature>
<dbReference type="FunCoup" id="A0A5Q0BPS4">
    <property type="interactions" value="159"/>
</dbReference>
<dbReference type="GO" id="GO:0042907">
    <property type="term" value="F:xanthine transmembrane transporter activity"/>
    <property type="evidence" value="ECO:0007669"/>
    <property type="project" value="TreeGrafter"/>
</dbReference>
<protein>
    <submittedName>
        <fullName evidence="8">Xanthine/uracil permease</fullName>
    </submittedName>
</protein>
<dbReference type="OrthoDB" id="9779092at2"/>
<evidence type="ECO:0000256" key="1">
    <source>
        <dbReference type="ARBA" id="ARBA00004141"/>
    </source>
</evidence>
<reference evidence="8 9" key="1">
    <citation type="submission" date="2019-09" db="EMBL/GenBank/DDBJ databases">
        <title>Ecophysiology of the spiral-shaped methanotroph Methylospira mobilis as revealed by the complete genome sequence.</title>
        <authorList>
            <person name="Oshkin I.Y."/>
            <person name="Dedysh S.N."/>
            <person name="Miroshnikov K."/>
            <person name="Danilova O.V."/>
            <person name="Hakobyan A."/>
            <person name="Liesack W."/>
        </authorList>
    </citation>
    <scope>NUCLEOTIDE SEQUENCE [LARGE SCALE GENOMIC DNA]</scope>
    <source>
        <strain evidence="8 9">Shm1</strain>
    </source>
</reference>
<feature type="transmembrane region" description="Helical" evidence="7">
    <location>
        <begin position="92"/>
        <end position="116"/>
    </location>
</feature>
<proteinExistence type="inferred from homology"/>
<evidence type="ECO:0000313" key="9">
    <source>
        <dbReference type="Proteomes" id="UP000325755"/>
    </source>
</evidence>
<evidence type="ECO:0000256" key="5">
    <source>
        <dbReference type="ARBA" id="ARBA00022989"/>
    </source>
</evidence>
<feature type="transmembrane region" description="Helical" evidence="7">
    <location>
        <begin position="348"/>
        <end position="373"/>
    </location>
</feature>
<dbReference type="GO" id="GO:0005886">
    <property type="term" value="C:plasma membrane"/>
    <property type="evidence" value="ECO:0007669"/>
    <property type="project" value="TreeGrafter"/>
</dbReference>
<keyword evidence="9" id="KW-1185">Reference proteome</keyword>
<accession>A0A5Q0BPS4</accession>
<dbReference type="InParanoid" id="A0A5Q0BPS4"/>
<evidence type="ECO:0000256" key="4">
    <source>
        <dbReference type="ARBA" id="ARBA00022692"/>
    </source>
</evidence>
<comment type="similarity">
    <text evidence="2">Belongs to the nucleobase:cation symporter-2 (NCS2) (TC 2.A.40) family.</text>
</comment>
<keyword evidence="6 7" id="KW-0472">Membrane</keyword>
<organism evidence="8 9">
    <name type="scientific">Candidatus Methylospira mobilis</name>
    <dbReference type="NCBI Taxonomy" id="1808979"/>
    <lineage>
        <taxon>Bacteria</taxon>
        <taxon>Pseudomonadati</taxon>
        <taxon>Pseudomonadota</taxon>
        <taxon>Gammaproteobacteria</taxon>
        <taxon>Methylococcales</taxon>
        <taxon>Methylococcaceae</taxon>
        <taxon>Candidatus Methylospira</taxon>
    </lineage>
</organism>
<feature type="transmembrane region" description="Helical" evidence="7">
    <location>
        <begin position="248"/>
        <end position="270"/>
    </location>
</feature>
<feature type="transmembrane region" description="Helical" evidence="7">
    <location>
        <begin position="53"/>
        <end position="72"/>
    </location>
</feature>
<dbReference type="EMBL" id="CP044205">
    <property type="protein sequence ID" value="QFY44204.1"/>
    <property type="molecule type" value="Genomic_DNA"/>
</dbReference>
<dbReference type="RefSeq" id="WP_153250175.1">
    <property type="nucleotide sequence ID" value="NZ_CP044205.1"/>
</dbReference>
<evidence type="ECO:0000256" key="6">
    <source>
        <dbReference type="ARBA" id="ARBA00023136"/>
    </source>
</evidence>
<feature type="transmembrane region" description="Helical" evidence="7">
    <location>
        <begin position="327"/>
        <end position="342"/>
    </location>
</feature>
<dbReference type="Proteomes" id="UP000325755">
    <property type="component" value="Chromosome"/>
</dbReference>
<evidence type="ECO:0000313" key="8">
    <source>
        <dbReference type="EMBL" id="QFY44204.1"/>
    </source>
</evidence>
<comment type="subcellular location">
    <subcellularLocation>
        <location evidence="1">Membrane</location>
        <topology evidence="1">Multi-pass membrane protein</topology>
    </subcellularLocation>
</comment>
<keyword evidence="3" id="KW-0813">Transport</keyword>
<dbReference type="PANTHER" id="PTHR42810:SF4">
    <property type="entry name" value="URIC ACID TRANSPORTER UACT"/>
    <property type="match status" value="1"/>
</dbReference>
<keyword evidence="5 7" id="KW-1133">Transmembrane helix</keyword>
<name>A0A5Q0BPS4_9GAMM</name>
<dbReference type="InterPro" id="IPR006043">
    <property type="entry name" value="NCS2"/>
</dbReference>
<feature type="transmembrane region" description="Helical" evidence="7">
    <location>
        <begin position="20"/>
        <end position="41"/>
    </location>
</feature>
<evidence type="ECO:0000256" key="7">
    <source>
        <dbReference type="SAM" id="Phobius"/>
    </source>
</evidence>
<gene>
    <name evidence="8" type="ORF">F6R98_17480</name>
</gene>
<dbReference type="PANTHER" id="PTHR42810">
    <property type="entry name" value="PURINE PERMEASE C1399.01C-RELATED"/>
    <property type="match status" value="1"/>
</dbReference>
<dbReference type="AlphaFoldDB" id="A0A5Q0BPS4"/>
<feature type="transmembrane region" description="Helical" evidence="7">
    <location>
        <begin position="197"/>
        <end position="215"/>
    </location>
</feature>
<dbReference type="KEGG" id="mmob:F6R98_17480"/>
<evidence type="ECO:0000256" key="2">
    <source>
        <dbReference type="ARBA" id="ARBA00008821"/>
    </source>
</evidence>
<feature type="transmembrane region" description="Helical" evidence="7">
    <location>
        <begin position="128"/>
        <end position="150"/>
    </location>
</feature>
<sequence length="580" mass="63261">MRKPDSIIHWLDSKPPYHHALFISLQQLAFLGVYMGVIRLFSHEKNLGIHDFYNLMATTLIVSGVGVIVQAFGRFGLGSGYFCPLQVTPATFSVMTVAIASGGFELAFGMLAVVGATQIFLGEAFKRLESVFTVEVAGVAVIMMGLSLGSRGLELIASHEDGSLDQFASLKHSGVLITMTLAAMISISVWSSGWLRLFSAFSGLLLGAVLAYFLGDLPLDVAVRQLENVPLLRIPEVPVFGWRLDISLIPSFMIVGLALSLHGFGAIAVAQRFNDANWKRPDMLSVCKGVRAEGFTNLLGALVNAMPLTSSGGAVSLAAATGCTSRYIAWWLGALMICFAFVPKLTAIWFLIPLPVTAAAVVFLSVFTAMAGMQMITSRMLDNRKIISVGVSIIVGISHEPLKQYYYLTLPPVFQAVTLSNVAMATTCATLLSLVFRLGAKTRLRKTFAVDQSSLDDIVDFLEQQGKAWGARHEVVRRAEHATWQAFETLIDHDLVESEPGVSGTISMETQYDEFSFTVVLRYRGGLVPLVTRPPTQEQLLEDESAVMRMAGYLIQKLADRVHVRQETMGMAELSLTFKD</sequence>